<dbReference type="AlphaFoldDB" id="L1MCY5"/>
<dbReference type="HOGENOM" id="CLU_069623_0_1_11"/>
<evidence type="ECO:0000313" key="2">
    <source>
        <dbReference type="EMBL" id="EKX88885.1"/>
    </source>
</evidence>
<name>L1MCY5_9CORY</name>
<dbReference type="Gene3D" id="3.10.180.10">
    <property type="entry name" value="2,3-Dihydroxybiphenyl 1,2-Dioxygenase, domain 1"/>
    <property type="match status" value="2"/>
</dbReference>
<dbReference type="InterPro" id="IPR029068">
    <property type="entry name" value="Glyas_Bleomycin-R_OHBP_Dase"/>
</dbReference>
<keyword evidence="3" id="KW-1185">Reference proteome</keyword>
<sequence>MPAFMAEGGMPYWIDLMTSDVRKSSHFYGELLGWDFEELYVGYRVARVQGLPVAAIVDKPEDSPLPDTWVTYFLADDIEALVQRVKDLGGRVLAEPTDVNLGRMALLVDTSGGLFGAIEPYSEEAFIAAGEPGTPVWHELTCTNHYEEAAEFYRDLFDWVTRSTEAGGFRYTTALVDGAPFAGIWDAQGRFPREVPSFWQSYVGVKNVDEAVSKAEKLGGEVVREPWESEFGRMAVVADSTGATVTIAEVDEPVVEGHESDPLEGIDLSQYGL</sequence>
<dbReference type="InterPro" id="IPR052164">
    <property type="entry name" value="Anthracycline_SecMetBiosynth"/>
</dbReference>
<dbReference type="eggNOG" id="COG3324">
    <property type="taxonomic scope" value="Bacteria"/>
</dbReference>
<dbReference type="Pfam" id="PF00903">
    <property type="entry name" value="Glyoxalase"/>
    <property type="match status" value="2"/>
</dbReference>
<gene>
    <name evidence="2" type="ORF">HMPREF9997_02111</name>
</gene>
<dbReference type="PANTHER" id="PTHR33993:SF14">
    <property type="entry name" value="GB|AAF24581.1"/>
    <property type="match status" value="1"/>
</dbReference>
<dbReference type="PROSITE" id="PS51819">
    <property type="entry name" value="VOC"/>
    <property type="match status" value="1"/>
</dbReference>
<evidence type="ECO:0000313" key="3">
    <source>
        <dbReference type="Proteomes" id="UP000010445"/>
    </source>
</evidence>
<reference evidence="2 3" key="1">
    <citation type="submission" date="2012-05" db="EMBL/GenBank/DDBJ databases">
        <authorList>
            <person name="Weinstock G."/>
            <person name="Sodergren E."/>
            <person name="Lobos E.A."/>
            <person name="Fulton L."/>
            <person name="Fulton R."/>
            <person name="Courtney L."/>
            <person name="Fronick C."/>
            <person name="O'Laughlin M."/>
            <person name="Godfrey J."/>
            <person name="Wilson R.M."/>
            <person name="Miner T."/>
            <person name="Farmer C."/>
            <person name="Delehaunty K."/>
            <person name="Cordes M."/>
            <person name="Minx P."/>
            <person name="Tomlinson C."/>
            <person name="Chen J."/>
            <person name="Wollam A."/>
            <person name="Pepin K.H."/>
            <person name="Bhonagiri V."/>
            <person name="Zhang X."/>
            <person name="Suruliraj S."/>
            <person name="Warren W."/>
            <person name="Mitreva M."/>
            <person name="Mardis E.R."/>
            <person name="Wilson R.K."/>
        </authorList>
    </citation>
    <scope>NUCLEOTIDE SEQUENCE [LARGE SCALE GENOMIC DNA]</scope>
    <source>
        <strain evidence="2 3">F0235</strain>
    </source>
</reference>
<protein>
    <submittedName>
        <fullName evidence="2">Glyoxalase family protein</fullName>
    </submittedName>
</protein>
<dbReference type="PANTHER" id="PTHR33993">
    <property type="entry name" value="GLYOXALASE-RELATED"/>
    <property type="match status" value="1"/>
</dbReference>
<dbReference type="EMBL" id="AMEM01000034">
    <property type="protein sequence ID" value="EKX88885.1"/>
    <property type="molecule type" value="Genomic_DNA"/>
</dbReference>
<dbReference type="PATRIC" id="fig|1035195.3.peg.1889"/>
<dbReference type="STRING" id="1035195.HMPREF9997_02111"/>
<evidence type="ECO:0000259" key="1">
    <source>
        <dbReference type="PROSITE" id="PS51819"/>
    </source>
</evidence>
<accession>L1MCY5</accession>
<dbReference type="InterPro" id="IPR037523">
    <property type="entry name" value="VOC_core"/>
</dbReference>
<dbReference type="RefSeq" id="WP_006061535.1">
    <property type="nucleotide sequence ID" value="NZ_KB290820.1"/>
</dbReference>
<dbReference type="CDD" id="cd07247">
    <property type="entry name" value="SgaA_N_like"/>
    <property type="match status" value="2"/>
</dbReference>
<feature type="domain" description="VOC" evidence="1">
    <location>
        <begin position="10"/>
        <end position="120"/>
    </location>
</feature>
<dbReference type="Proteomes" id="UP000010445">
    <property type="component" value="Unassembled WGS sequence"/>
</dbReference>
<dbReference type="InterPro" id="IPR004360">
    <property type="entry name" value="Glyas_Fos-R_dOase_dom"/>
</dbReference>
<comment type="caution">
    <text evidence="2">The sequence shown here is derived from an EMBL/GenBank/DDBJ whole genome shotgun (WGS) entry which is preliminary data.</text>
</comment>
<organism evidence="2 3">
    <name type="scientific">Corynebacterium durum F0235</name>
    <dbReference type="NCBI Taxonomy" id="1035195"/>
    <lineage>
        <taxon>Bacteria</taxon>
        <taxon>Bacillati</taxon>
        <taxon>Actinomycetota</taxon>
        <taxon>Actinomycetes</taxon>
        <taxon>Mycobacteriales</taxon>
        <taxon>Corynebacteriaceae</taxon>
        <taxon>Corynebacterium</taxon>
    </lineage>
</organism>
<proteinExistence type="predicted"/>
<dbReference type="SUPFAM" id="SSF54593">
    <property type="entry name" value="Glyoxalase/Bleomycin resistance protein/Dihydroxybiphenyl dioxygenase"/>
    <property type="match status" value="2"/>
</dbReference>
<dbReference type="OrthoDB" id="9793039at2"/>
<dbReference type="GeneID" id="84895743"/>